<keyword evidence="2" id="KW-1185">Reference proteome</keyword>
<sequence length="36" mass="3994">MASLCIPLIFCDLITSKGRVHIEGLVIANEAFYKKV</sequence>
<evidence type="ECO:0000313" key="1">
    <source>
        <dbReference type="EMBL" id="CAG5018850.1"/>
    </source>
</evidence>
<dbReference type="EMBL" id="CAJRAF010000004">
    <property type="protein sequence ID" value="CAG5018850.1"/>
    <property type="molecule type" value="Genomic_DNA"/>
</dbReference>
<comment type="caution">
    <text evidence="1">The sequence shown here is derived from an EMBL/GenBank/DDBJ whole genome shotgun (WGS) entry which is preliminary data.</text>
</comment>
<proteinExistence type="predicted"/>
<dbReference type="AlphaFoldDB" id="A0A916NEC9"/>
<dbReference type="Proteomes" id="UP000680038">
    <property type="component" value="Unassembled WGS sequence"/>
</dbReference>
<evidence type="ECO:0000313" key="2">
    <source>
        <dbReference type="Proteomes" id="UP000680038"/>
    </source>
</evidence>
<protein>
    <submittedName>
        <fullName evidence="1">Uncharacterized protein</fullName>
    </submittedName>
</protein>
<name>A0A916NEC9_9BACT</name>
<organism evidence="1 2">
    <name type="scientific">Dyadobacter helix</name>
    <dbReference type="NCBI Taxonomy" id="2822344"/>
    <lineage>
        <taxon>Bacteria</taxon>
        <taxon>Pseudomonadati</taxon>
        <taxon>Bacteroidota</taxon>
        <taxon>Cytophagia</taxon>
        <taxon>Cytophagales</taxon>
        <taxon>Spirosomataceae</taxon>
        <taxon>Dyadobacter</taxon>
    </lineage>
</organism>
<accession>A0A916NEC9</accession>
<gene>
    <name evidence="1" type="ORF">DYBT9275_06084</name>
</gene>
<reference evidence="1" key="1">
    <citation type="submission" date="2021-04" db="EMBL/GenBank/DDBJ databases">
        <authorList>
            <person name="Rodrigo-Torres L."/>
            <person name="Arahal R. D."/>
            <person name="Lucena T."/>
        </authorList>
    </citation>
    <scope>NUCLEOTIDE SEQUENCE</scope>
    <source>
        <strain evidence="1">CECT 9275</strain>
    </source>
</reference>